<reference evidence="4" key="1">
    <citation type="submission" date="2023-05" db="EMBL/GenBank/DDBJ databases">
        <title>Anaerotaeda fermentans gen. nov., sp. nov., a novel anaerobic planctomycete of the new family within the order Sedimentisphaerales isolated from Taman Peninsula, Russia.</title>
        <authorList>
            <person name="Khomyakova M.A."/>
            <person name="Merkel A.Y."/>
            <person name="Slobodkin A.I."/>
        </authorList>
    </citation>
    <scope>NUCLEOTIDE SEQUENCE</scope>
    <source>
        <strain evidence="4">M17dextr</strain>
    </source>
</reference>
<dbReference type="GO" id="GO:0005524">
    <property type="term" value="F:ATP binding"/>
    <property type="evidence" value="ECO:0007669"/>
    <property type="project" value="UniProtKB-KW"/>
</dbReference>
<keyword evidence="1 3" id="KW-0547">Nucleotide-binding</keyword>
<dbReference type="GO" id="GO:0140662">
    <property type="term" value="F:ATP-dependent protein folding chaperone"/>
    <property type="evidence" value="ECO:0007669"/>
    <property type="project" value="InterPro"/>
</dbReference>
<dbReference type="InterPro" id="IPR029047">
    <property type="entry name" value="HSP70_peptide-bd_sf"/>
</dbReference>
<dbReference type="AlphaFoldDB" id="A0AAW6TXS4"/>
<dbReference type="Pfam" id="PF00012">
    <property type="entry name" value="HSP70"/>
    <property type="match status" value="1"/>
</dbReference>
<dbReference type="SUPFAM" id="SSF53067">
    <property type="entry name" value="Actin-like ATPase domain"/>
    <property type="match status" value="2"/>
</dbReference>
<comment type="caution">
    <text evidence="4">The sequence shown here is derived from an EMBL/GenBank/DDBJ whole genome shotgun (WGS) entry which is preliminary data.</text>
</comment>
<dbReference type="PRINTS" id="PR00301">
    <property type="entry name" value="HEATSHOCK70"/>
</dbReference>
<evidence type="ECO:0000256" key="2">
    <source>
        <dbReference type="ARBA" id="ARBA00022840"/>
    </source>
</evidence>
<dbReference type="Proteomes" id="UP001431776">
    <property type="component" value="Unassembled WGS sequence"/>
</dbReference>
<protein>
    <submittedName>
        <fullName evidence="4">Hsp70 family protein</fullName>
    </submittedName>
</protein>
<dbReference type="SUPFAM" id="SSF100920">
    <property type="entry name" value="Heat shock protein 70kD (HSP70), peptide-binding domain"/>
    <property type="match status" value="1"/>
</dbReference>
<keyword evidence="5" id="KW-1185">Reference proteome</keyword>
<sequence length="500" mass="54808">MIPAIDAGTGRFKMAVPDALGNPKLVLTDAGQPFLDSVVYFEGPGAIIIGSEARNAALVHPDRAVFNWKRHMGTDEVLYTDENGKAYCARDILAILLERAKEIIESKTGEPVNDVVVSTPANYDDRQRQETLDAGAEAGLHVLLTPKEPTCAALGNEIHKRKECTAVVFDLGAGTFDISVVRATGNLFEVITTGGEAKLGGADFSERARSKILDEFERQFHHRPTPQDEPLFFQSLWQQIEQLKISLSIQKHCQLAVACNSDLLRMAVQRDQFESWIDDLVGRAIDRTQKTLQEARLQWSDIDEVYAVGGGSMVPLVKQRLEEVSGKKVSQRCEAHCAHALGGVIAGRLECHRLGKPYRVQDVTLPSPDFYLREILSHPIGVAALDGNEAEICCEMLAKNTPIPSQHIRTFKVAEPGQTAVRIRVLDGPDGAAAGACLELGHFELTDLPARPDLVGRIEIVFHIDANALLTASARDTVSGKTGELQIDYRRGDDHDNTNI</sequence>
<keyword evidence="2 3" id="KW-0067">ATP-binding</keyword>
<gene>
    <name evidence="4" type="ORF">QJ522_15680</name>
</gene>
<organism evidence="4 5">
    <name type="scientific">Anaerobaca lacustris</name>
    <dbReference type="NCBI Taxonomy" id="3044600"/>
    <lineage>
        <taxon>Bacteria</taxon>
        <taxon>Pseudomonadati</taxon>
        <taxon>Planctomycetota</taxon>
        <taxon>Phycisphaerae</taxon>
        <taxon>Sedimentisphaerales</taxon>
        <taxon>Anaerobacaceae</taxon>
        <taxon>Anaerobaca</taxon>
    </lineage>
</organism>
<evidence type="ECO:0000313" key="5">
    <source>
        <dbReference type="Proteomes" id="UP001431776"/>
    </source>
</evidence>
<evidence type="ECO:0000256" key="3">
    <source>
        <dbReference type="RuleBase" id="RU003322"/>
    </source>
</evidence>
<dbReference type="Gene3D" id="3.30.420.40">
    <property type="match status" value="2"/>
</dbReference>
<dbReference type="InterPro" id="IPR013126">
    <property type="entry name" value="Hsp_70_fam"/>
</dbReference>
<dbReference type="Gene3D" id="2.60.34.10">
    <property type="entry name" value="Substrate Binding Domain Of DNAk, Chain A, domain 1"/>
    <property type="match status" value="1"/>
</dbReference>
<comment type="similarity">
    <text evidence="3">Belongs to the heat shock protein 70 family.</text>
</comment>
<name>A0AAW6TXS4_9BACT</name>
<dbReference type="EMBL" id="JASCXX010000021">
    <property type="protein sequence ID" value="MDI6450501.1"/>
    <property type="molecule type" value="Genomic_DNA"/>
</dbReference>
<evidence type="ECO:0000256" key="1">
    <source>
        <dbReference type="ARBA" id="ARBA00022741"/>
    </source>
</evidence>
<dbReference type="RefSeq" id="WP_349245911.1">
    <property type="nucleotide sequence ID" value="NZ_JASCXX010000021.1"/>
</dbReference>
<dbReference type="InterPro" id="IPR043129">
    <property type="entry name" value="ATPase_NBD"/>
</dbReference>
<evidence type="ECO:0000313" key="4">
    <source>
        <dbReference type="EMBL" id="MDI6450501.1"/>
    </source>
</evidence>
<dbReference type="PANTHER" id="PTHR19375">
    <property type="entry name" value="HEAT SHOCK PROTEIN 70KDA"/>
    <property type="match status" value="1"/>
</dbReference>
<proteinExistence type="inferred from homology"/>
<dbReference type="Gene3D" id="3.90.640.10">
    <property type="entry name" value="Actin, Chain A, domain 4"/>
    <property type="match status" value="1"/>
</dbReference>
<accession>A0AAW6TXS4</accession>